<proteinExistence type="predicted"/>
<organism evidence="8 9">
    <name type="scientific">Prorocentrum cordatum</name>
    <dbReference type="NCBI Taxonomy" id="2364126"/>
    <lineage>
        <taxon>Eukaryota</taxon>
        <taxon>Sar</taxon>
        <taxon>Alveolata</taxon>
        <taxon>Dinophyceae</taxon>
        <taxon>Prorocentrales</taxon>
        <taxon>Prorocentraceae</taxon>
        <taxon>Prorocentrum</taxon>
    </lineage>
</organism>
<evidence type="ECO:0000256" key="1">
    <source>
        <dbReference type="ARBA" id="ARBA00004141"/>
    </source>
</evidence>
<evidence type="ECO:0000256" key="5">
    <source>
        <dbReference type="ARBA" id="ARBA00023136"/>
    </source>
</evidence>
<evidence type="ECO:0000313" key="9">
    <source>
        <dbReference type="Proteomes" id="UP001189429"/>
    </source>
</evidence>
<dbReference type="SUPFAM" id="SSF81324">
    <property type="entry name" value="Voltage-gated potassium channels"/>
    <property type="match status" value="1"/>
</dbReference>
<keyword evidence="9" id="KW-1185">Reference proteome</keyword>
<protein>
    <recommendedName>
        <fullName evidence="7">EF-hand domain-containing protein</fullName>
    </recommendedName>
</protein>
<name>A0ABN9Y1S3_9DINO</name>
<dbReference type="Gene3D" id="1.20.120.350">
    <property type="entry name" value="Voltage-gated potassium channels. Chain C"/>
    <property type="match status" value="1"/>
</dbReference>
<dbReference type="Pfam" id="PF13499">
    <property type="entry name" value="EF-hand_7"/>
    <property type="match status" value="1"/>
</dbReference>
<dbReference type="SMART" id="SM00054">
    <property type="entry name" value="EFh"/>
    <property type="match status" value="2"/>
</dbReference>
<reference evidence="8" key="1">
    <citation type="submission" date="2023-10" db="EMBL/GenBank/DDBJ databases">
        <authorList>
            <person name="Chen Y."/>
            <person name="Shah S."/>
            <person name="Dougan E. K."/>
            <person name="Thang M."/>
            <person name="Chan C."/>
        </authorList>
    </citation>
    <scope>NUCLEOTIDE SEQUENCE [LARGE SCALE GENOMIC DNA]</scope>
</reference>
<feature type="domain" description="EF-hand" evidence="7">
    <location>
        <begin position="275"/>
        <end position="310"/>
    </location>
</feature>
<accession>A0ABN9Y1S3</accession>
<feature type="domain" description="EF-hand" evidence="7">
    <location>
        <begin position="314"/>
        <end position="349"/>
    </location>
</feature>
<keyword evidence="4 6" id="KW-1133">Transmembrane helix</keyword>
<sequence length="387" mass="43680">MELHTLCCWAHVGERARAVFTWAHFDVIIGVVIVLNAITIGIETSRRAKNGTSISSFSEVRVASFIQACEYVFMAVYMAELGLNFAALGVRESLRNPWIKLDIFFVVIGVANVALSVFTPDVGHPLGNFNMLKVLRLIRLARIIRLAVQFRTLWLLSCGLIHAVVPMIWTCFFMVVVIYVFAVLGMEMITDTRADRDNEYVMAAQNFNSIADAMLTLWQIMFVDSAASIYRPLMYNNPILILYFLAFFLMGPSSFRVANEDQEAKRAWRTHKRKAMIPKLRELFKTMDLNGNDELDLEEIKANPAAMDQLKNIVDIDQLENLVHLLDQDQTGTISVDEFVEGLVRSCLDERPAELVLLVGHSRRILSAVRELGERRPDPSPGAPGGR</sequence>
<comment type="subcellular location">
    <subcellularLocation>
        <location evidence="1">Membrane</location>
        <topology evidence="1">Multi-pass membrane protein</topology>
    </subcellularLocation>
</comment>
<evidence type="ECO:0000256" key="4">
    <source>
        <dbReference type="ARBA" id="ARBA00022989"/>
    </source>
</evidence>
<feature type="transmembrane region" description="Helical" evidence="6">
    <location>
        <begin position="239"/>
        <end position="259"/>
    </location>
</feature>
<feature type="transmembrane region" description="Helical" evidence="6">
    <location>
        <begin position="167"/>
        <end position="189"/>
    </location>
</feature>
<comment type="caution">
    <text evidence="8">The sequence shown here is derived from an EMBL/GenBank/DDBJ whole genome shotgun (WGS) entry which is preliminary data.</text>
</comment>
<evidence type="ECO:0000259" key="7">
    <source>
        <dbReference type="PROSITE" id="PS50222"/>
    </source>
</evidence>
<dbReference type="InterPro" id="IPR018247">
    <property type="entry name" value="EF_Hand_1_Ca_BS"/>
</dbReference>
<feature type="transmembrane region" description="Helical" evidence="6">
    <location>
        <begin position="103"/>
        <end position="122"/>
    </location>
</feature>
<feature type="transmembrane region" description="Helical" evidence="6">
    <location>
        <begin position="62"/>
        <end position="83"/>
    </location>
</feature>
<keyword evidence="5 6" id="KW-0472">Membrane</keyword>
<feature type="transmembrane region" description="Helical" evidence="6">
    <location>
        <begin position="22"/>
        <end position="42"/>
    </location>
</feature>
<dbReference type="Pfam" id="PF00520">
    <property type="entry name" value="Ion_trans"/>
    <property type="match status" value="1"/>
</dbReference>
<dbReference type="Gene3D" id="1.10.287.70">
    <property type="match status" value="1"/>
</dbReference>
<dbReference type="InterPro" id="IPR027359">
    <property type="entry name" value="Volt_channel_dom_sf"/>
</dbReference>
<evidence type="ECO:0000313" key="8">
    <source>
        <dbReference type="EMBL" id="CAK0905216.1"/>
    </source>
</evidence>
<keyword evidence="2 6" id="KW-0812">Transmembrane</keyword>
<dbReference type="PANTHER" id="PTHR10037:SF62">
    <property type="entry name" value="SODIUM CHANNEL PROTEIN 60E"/>
    <property type="match status" value="1"/>
</dbReference>
<gene>
    <name evidence="8" type="ORF">PCOR1329_LOCUS80971</name>
</gene>
<dbReference type="SUPFAM" id="SSF47473">
    <property type="entry name" value="EF-hand"/>
    <property type="match status" value="1"/>
</dbReference>
<dbReference type="PANTHER" id="PTHR10037">
    <property type="entry name" value="VOLTAGE-GATED CATION CHANNEL CALCIUM AND SODIUM"/>
    <property type="match status" value="1"/>
</dbReference>
<evidence type="ECO:0000256" key="6">
    <source>
        <dbReference type="SAM" id="Phobius"/>
    </source>
</evidence>
<dbReference type="Gene3D" id="1.10.238.10">
    <property type="entry name" value="EF-hand"/>
    <property type="match status" value="1"/>
</dbReference>
<dbReference type="InterPro" id="IPR011992">
    <property type="entry name" value="EF-hand-dom_pair"/>
</dbReference>
<keyword evidence="3" id="KW-0106">Calcium</keyword>
<dbReference type="InterPro" id="IPR043203">
    <property type="entry name" value="VGCC_Ca_Na"/>
</dbReference>
<dbReference type="PROSITE" id="PS50222">
    <property type="entry name" value="EF_HAND_2"/>
    <property type="match status" value="2"/>
</dbReference>
<dbReference type="InterPro" id="IPR005821">
    <property type="entry name" value="Ion_trans_dom"/>
</dbReference>
<evidence type="ECO:0000256" key="3">
    <source>
        <dbReference type="ARBA" id="ARBA00022837"/>
    </source>
</evidence>
<evidence type="ECO:0000256" key="2">
    <source>
        <dbReference type="ARBA" id="ARBA00022692"/>
    </source>
</evidence>
<feature type="transmembrane region" description="Helical" evidence="6">
    <location>
        <begin position="210"/>
        <end position="233"/>
    </location>
</feature>
<dbReference type="Proteomes" id="UP001189429">
    <property type="component" value="Unassembled WGS sequence"/>
</dbReference>
<dbReference type="InterPro" id="IPR002048">
    <property type="entry name" value="EF_hand_dom"/>
</dbReference>
<dbReference type="CDD" id="cd00051">
    <property type="entry name" value="EFh"/>
    <property type="match status" value="1"/>
</dbReference>
<dbReference type="PROSITE" id="PS00018">
    <property type="entry name" value="EF_HAND_1"/>
    <property type="match status" value="2"/>
</dbReference>
<dbReference type="EMBL" id="CAUYUJ010021515">
    <property type="protein sequence ID" value="CAK0905216.1"/>
    <property type="molecule type" value="Genomic_DNA"/>
</dbReference>